<evidence type="ECO:0000256" key="4">
    <source>
        <dbReference type="ARBA" id="ARBA00022777"/>
    </source>
</evidence>
<keyword evidence="8" id="KW-1185">Reference proteome</keyword>
<sequence>MLQVSMKRLAHPHLLHRVASVLLSARFPPPRTAIITSSLRSVTSEASRPPLVPKTFPSSGFGLIDSAVKFEEERLPDYRKDAFYPVTIGQVFVGRYQVVGKMGYGTTSTVWMARDLQAHGFVVLKVHVHPMPPVRELEISRYLDSVEAGDHPGREIVRTVRDTFELQGTHGPHEVFVLPPLGVSLRHLQGLPETGVHDRSVVIMALQRLTTALNFLHGPANVTHTDIHADNILFGVEDESVLKVFEETEMTSPSPRKVADGVIIHQSLFIVESLAPVHLCDLGHARIGDEHQGIAMLLRYRAPEVILGMSWGHAVDMWSVGMLAWTLLEPEELIQLRRQEDEARNDALHLAQLTALLGPPPPEFLERSPNTKQYWDADGTWKNSVPVPKERTFEALPSSLEDADRKVFLDLIRRLLCWLPEDRLSSNDTLHHPWVSEPSVNESTES</sequence>
<dbReference type="EMBL" id="KQ964276">
    <property type="protein sequence ID" value="KXJ85680.1"/>
    <property type="molecule type" value="Genomic_DNA"/>
</dbReference>
<dbReference type="Pfam" id="PF00069">
    <property type="entry name" value="Pkinase"/>
    <property type="match status" value="1"/>
</dbReference>
<dbReference type="Gene3D" id="1.10.510.10">
    <property type="entry name" value="Transferase(Phosphotransferase) domain 1"/>
    <property type="match status" value="1"/>
</dbReference>
<keyword evidence="3" id="KW-0547">Nucleotide-binding</keyword>
<evidence type="ECO:0000256" key="3">
    <source>
        <dbReference type="ARBA" id="ARBA00022741"/>
    </source>
</evidence>
<evidence type="ECO:0000256" key="1">
    <source>
        <dbReference type="ARBA" id="ARBA00022527"/>
    </source>
</evidence>
<keyword evidence="4 7" id="KW-0418">Kinase</keyword>
<dbReference type="PANTHER" id="PTHR45646">
    <property type="entry name" value="SERINE/THREONINE-PROTEIN KINASE DOA-RELATED"/>
    <property type="match status" value="1"/>
</dbReference>
<dbReference type="InParanoid" id="A0A136IL42"/>
<dbReference type="OrthoDB" id="5979581at2759"/>
<feature type="domain" description="Protein kinase" evidence="6">
    <location>
        <begin position="96"/>
        <end position="435"/>
    </location>
</feature>
<dbReference type="STRING" id="196109.A0A136IL42"/>
<protein>
    <submittedName>
        <fullName evidence="7">Kinase-like protein</fullName>
    </submittedName>
</protein>
<dbReference type="PANTHER" id="PTHR45646:SF11">
    <property type="entry name" value="SERINE_THREONINE-PROTEIN KINASE DOA"/>
    <property type="match status" value="1"/>
</dbReference>
<keyword evidence="5" id="KW-0067">ATP-binding</keyword>
<dbReference type="SUPFAM" id="SSF56112">
    <property type="entry name" value="Protein kinase-like (PK-like)"/>
    <property type="match status" value="1"/>
</dbReference>
<gene>
    <name evidence="7" type="ORF">Micbo1qcDRAFT_141232</name>
</gene>
<evidence type="ECO:0000259" key="6">
    <source>
        <dbReference type="PROSITE" id="PS50011"/>
    </source>
</evidence>
<evidence type="ECO:0000313" key="8">
    <source>
        <dbReference type="Proteomes" id="UP000070501"/>
    </source>
</evidence>
<dbReference type="InterPro" id="IPR011009">
    <property type="entry name" value="Kinase-like_dom_sf"/>
</dbReference>
<dbReference type="InterPro" id="IPR051175">
    <property type="entry name" value="CLK_kinases"/>
</dbReference>
<keyword evidence="1" id="KW-0723">Serine/threonine-protein kinase</keyword>
<dbReference type="SMART" id="SM00220">
    <property type="entry name" value="S_TKc"/>
    <property type="match status" value="1"/>
</dbReference>
<dbReference type="GO" id="GO:0005524">
    <property type="term" value="F:ATP binding"/>
    <property type="evidence" value="ECO:0007669"/>
    <property type="project" value="UniProtKB-KW"/>
</dbReference>
<dbReference type="AlphaFoldDB" id="A0A136IL42"/>
<reference evidence="8" key="1">
    <citation type="submission" date="2016-02" db="EMBL/GenBank/DDBJ databases">
        <title>Draft genome sequence of Microdochium bolleyi, a fungal endophyte of beachgrass.</title>
        <authorList>
            <consortium name="DOE Joint Genome Institute"/>
            <person name="David A.S."/>
            <person name="May G."/>
            <person name="Haridas S."/>
            <person name="Lim J."/>
            <person name="Wang M."/>
            <person name="Labutti K."/>
            <person name="Lipzen A."/>
            <person name="Barry K."/>
            <person name="Grigoriev I.V."/>
        </authorList>
    </citation>
    <scope>NUCLEOTIDE SEQUENCE [LARGE SCALE GENOMIC DNA]</scope>
    <source>
        <strain evidence="8">J235TASD1</strain>
    </source>
</reference>
<name>A0A136IL42_9PEZI</name>
<keyword evidence="2" id="KW-0808">Transferase</keyword>
<dbReference type="GO" id="GO:0005634">
    <property type="term" value="C:nucleus"/>
    <property type="evidence" value="ECO:0007669"/>
    <property type="project" value="TreeGrafter"/>
</dbReference>
<organism evidence="7 8">
    <name type="scientific">Microdochium bolleyi</name>
    <dbReference type="NCBI Taxonomy" id="196109"/>
    <lineage>
        <taxon>Eukaryota</taxon>
        <taxon>Fungi</taxon>
        <taxon>Dikarya</taxon>
        <taxon>Ascomycota</taxon>
        <taxon>Pezizomycotina</taxon>
        <taxon>Sordariomycetes</taxon>
        <taxon>Xylariomycetidae</taxon>
        <taxon>Xylariales</taxon>
        <taxon>Microdochiaceae</taxon>
        <taxon>Microdochium</taxon>
    </lineage>
</organism>
<feature type="non-terminal residue" evidence="7">
    <location>
        <position position="1"/>
    </location>
</feature>
<dbReference type="InterPro" id="IPR000719">
    <property type="entry name" value="Prot_kinase_dom"/>
</dbReference>
<dbReference type="GO" id="GO:0004674">
    <property type="term" value="F:protein serine/threonine kinase activity"/>
    <property type="evidence" value="ECO:0007669"/>
    <property type="project" value="UniProtKB-KW"/>
</dbReference>
<dbReference type="GO" id="GO:0043484">
    <property type="term" value="P:regulation of RNA splicing"/>
    <property type="evidence" value="ECO:0007669"/>
    <property type="project" value="TreeGrafter"/>
</dbReference>
<accession>A0A136IL42</accession>
<evidence type="ECO:0000256" key="2">
    <source>
        <dbReference type="ARBA" id="ARBA00022679"/>
    </source>
</evidence>
<dbReference type="Proteomes" id="UP000070501">
    <property type="component" value="Unassembled WGS sequence"/>
</dbReference>
<proteinExistence type="predicted"/>
<evidence type="ECO:0000256" key="5">
    <source>
        <dbReference type="ARBA" id="ARBA00022840"/>
    </source>
</evidence>
<dbReference type="PROSITE" id="PS50011">
    <property type="entry name" value="PROTEIN_KINASE_DOM"/>
    <property type="match status" value="1"/>
</dbReference>
<dbReference type="Gene3D" id="3.30.200.20">
    <property type="entry name" value="Phosphorylase Kinase, domain 1"/>
    <property type="match status" value="1"/>
</dbReference>
<evidence type="ECO:0000313" key="7">
    <source>
        <dbReference type="EMBL" id="KXJ85680.1"/>
    </source>
</evidence>